<reference evidence="1" key="1">
    <citation type="journal article" date="2018" name="PLoS Negl. Trop. Dis.">
        <title>Sialome diversity of ticks revealed by RNAseq of single tick salivary glands.</title>
        <authorList>
            <person name="Perner J."/>
            <person name="Kropackova S."/>
            <person name="Kopacek P."/>
            <person name="Ribeiro J.M."/>
        </authorList>
    </citation>
    <scope>NUCLEOTIDE SEQUENCE</scope>
    <source>
        <strain evidence="1">Siblings of single egg batch collected in Ceske Budejovice</strain>
        <tissue evidence="1">Salivary glands</tissue>
    </source>
</reference>
<name>A0A147BDP4_IXORI</name>
<sequence>MHMTLETSCTMFSSGCMTGLVAAVLARPWHRMPTIAIDKMRMVGCPSVDQSFRLLPSPKVGSWLRQLPTFGNALASLEPRARRARWLQWKAPRACVQLCILLVRRTKGANLAC</sequence>
<dbReference type="AlphaFoldDB" id="A0A147BDP4"/>
<evidence type="ECO:0000313" key="1">
    <source>
        <dbReference type="EMBL" id="JAR88898.1"/>
    </source>
</evidence>
<protein>
    <submittedName>
        <fullName evidence="1">Putative secreted protein</fullName>
    </submittedName>
</protein>
<proteinExistence type="predicted"/>
<organism evidence="1">
    <name type="scientific">Ixodes ricinus</name>
    <name type="common">Common tick</name>
    <name type="synonym">Acarus ricinus</name>
    <dbReference type="NCBI Taxonomy" id="34613"/>
    <lineage>
        <taxon>Eukaryota</taxon>
        <taxon>Metazoa</taxon>
        <taxon>Ecdysozoa</taxon>
        <taxon>Arthropoda</taxon>
        <taxon>Chelicerata</taxon>
        <taxon>Arachnida</taxon>
        <taxon>Acari</taxon>
        <taxon>Parasitiformes</taxon>
        <taxon>Ixodida</taxon>
        <taxon>Ixodoidea</taxon>
        <taxon>Ixodidae</taxon>
        <taxon>Ixodinae</taxon>
        <taxon>Ixodes</taxon>
    </lineage>
</organism>
<accession>A0A147BDP4</accession>
<dbReference type="EMBL" id="GEGO01006506">
    <property type="protein sequence ID" value="JAR88898.1"/>
    <property type="molecule type" value="Transcribed_RNA"/>
</dbReference>